<feature type="transmembrane region" description="Helical" evidence="1">
    <location>
        <begin position="338"/>
        <end position="360"/>
    </location>
</feature>
<reference evidence="2 3" key="1">
    <citation type="submission" date="2018-08" db="EMBL/GenBank/DDBJ databases">
        <title>A genome reference for cultivated species of the human gut microbiota.</title>
        <authorList>
            <person name="Zou Y."/>
            <person name="Xue W."/>
            <person name="Luo G."/>
        </authorList>
    </citation>
    <scope>NUCLEOTIDE SEQUENCE [LARGE SCALE GENOMIC DNA]</scope>
    <source>
        <strain evidence="2 3">AF31-14AC</strain>
    </source>
</reference>
<evidence type="ECO:0000313" key="2">
    <source>
        <dbReference type="EMBL" id="RGB89885.1"/>
    </source>
</evidence>
<dbReference type="PANTHER" id="PTHR37826:SF3">
    <property type="entry name" value="J DOMAIN-CONTAINING PROTEIN"/>
    <property type="match status" value="1"/>
</dbReference>
<protein>
    <recommendedName>
        <fullName evidence="4">DNA-directed RNA polymerase subunit P</fullName>
    </recommendedName>
</protein>
<sequence>MAGMLEYKCPCCDGAIQFDSTTQKMKCPYCDTEFEVDALKGYDEDLKDQKPSKMNWASPGGSWAEGETAGLHTYVCKSCGGEIVGDDTMAASACPFCGNPIVLTGQFAGDLRPDLIIPFKLDKKAAKAKLQEHLKGKTLLPKVFRSQNHIDEIKGVYVPFWLYDSDADAQLRFTATRTRFWSDDDYDYTETSYYSVRRDGVLGFDAVPVDGSSKMADDLMESIEPFAMQDAVPFKTAYLAGYVADKYDVDAQKSIQRANERVRQSTEDAFTQTVTGYDSVKMENSSIQLHGGKAKYALFPVWVLSTSWQGNNYIFAMNGQTGKFVGNLPVDKAAARKWTLGLTAAVGAASYAVMWLLWLAGIL</sequence>
<dbReference type="EMBL" id="QVES01000002">
    <property type="protein sequence ID" value="RGB89885.1"/>
    <property type="molecule type" value="Genomic_DNA"/>
</dbReference>
<dbReference type="Gene3D" id="2.20.28.30">
    <property type="entry name" value="RNA polymerase ii, chain L"/>
    <property type="match status" value="2"/>
</dbReference>
<evidence type="ECO:0000256" key="1">
    <source>
        <dbReference type="SAM" id="Phobius"/>
    </source>
</evidence>
<dbReference type="AlphaFoldDB" id="A0A3E2U173"/>
<evidence type="ECO:0000313" key="3">
    <source>
        <dbReference type="Proteomes" id="UP000260782"/>
    </source>
</evidence>
<proteinExistence type="predicted"/>
<organism evidence="2 3">
    <name type="scientific">Faecalibacterium prausnitzii</name>
    <dbReference type="NCBI Taxonomy" id="853"/>
    <lineage>
        <taxon>Bacteria</taxon>
        <taxon>Bacillati</taxon>
        <taxon>Bacillota</taxon>
        <taxon>Clostridia</taxon>
        <taxon>Eubacteriales</taxon>
        <taxon>Oscillospiraceae</taxon>
        <taxon>Faecalibacterium</taxon>
    </lineage>
</organism>
<dbReference type="RefSeq" id="WP_117529469.1">
    <property type="nucleotide sequence ID" value="NZ_QVES01000002.1"/>
</dbReference>
<dbReference type="Proteomes" id="UP000260782">
    <property type="component" value="Unassembled WGS sequence"/>
</dbReference>
<dbReference type="PANTHER" id="PTHR37826">
    <property type="entry name" value="FLOTILLIN BAND_7_5 DOMAIN PROTEIN"/>
    <property type="match status" value="1"/>
</dbReference>
<keyword evidence="1" id="KW-0472">Membrane</keyword>
<gene>
    <name evidence="2" type="ORF">DWZ25_02435</name>
</gene>
<accession>A0A3E2U173</accession>
<keyword evidence="1" id="KW-0812">Transmembrane</keyword>
<evidence type="ECO:0008006" key="4">
    <source>
        <dbReference type="Google" id="ProtNLM"/>
    </source>
</evidence>
<keyword evidence="1" id="KW-1133">Transmembrane helix</keyword>
<name>A0A3E2U173_9FIRM</name>
<comment type="caution">
    <text evidence="2">The sequence shown here is derived from an EMBL/GenBank/DDBJ whole genome shotgun (WGS) entry which is preliminary data.</text>
</comment>